<dbReference type="InterPro" id="IPR003959">
    <property type="entry name" value="ATPase_AAA_core"/>
</dbReference>
<dbReference type="InterPro" id="IPR003593">
    <property type="entry name" value="AAA+_ATPase"/>
</dbReference>
<evidence type="ECO:0000256" key="2">
    <source>
        <dbReference type="ARBA" id="ARBA00022741"/>
    </source>
</evidence>
<keyword evidence="2 4" id="KW-0547">Nucleotide-binding</keyword>
<dbReference type="AlphaFoldDB" id="A0A0R0M7U4"/>
<dbReference type="Proteomes" id="UP000051530">
    <property type="component" value="Unassembled WGS sequence"/>
</dbReference>
<dbReference type="PANTHER" id="PTHR23074:SF17">
    <property type="entry name" value="FIDGETIN-LIKE PROTEIN 1"/>
    <property type="match status" value="1"/>
</dbReference>
<feature type="domain" description="AAA+ ATPase" evidence="6">
    <location>
        <begin position="203"/>
        <end position="361"/>
    </location>
</feature>
<dbReference type="Pfam" id="PF09336">
    <property type="entry name" value="Vps4_C"/>
    <property type="match status" value="1"/>
</dbReference>
<protein>
    <submittedName>
        <fullName evidence="7">AAA+-type ATPase</fullName>
    </submittedName>
</protein>
<keyword evidence="3 4" id="KW-0067">ATP-binding</keyword>
<dbReference type="InterPro" id="IPR003960">
    <property type="entry name" value="ATPase_AAA_CS"/>
</dbReference>
<organism evidence="7 8">
    <name type="scientific">Pseudoloma neurophilia</name>
    <dbReference type="NCBI Taxonomy" id="146866"/>
    <lineage>
        <taxon>Eukaryota</taxon>
        <taxon>Fungi</taxon>
        <taxon>Fungi incertae sedis</taxon>
        <taxon>Microsporidia</taxon>
        <taxon>Pseudoloma</taxon>
    </lineage>
</organism>
<dbReference type="PANTHER" id="PTHR23074">
    <property type="entry name" value="AAA DOMAIN-CONTAINING"/>
    <property type="match status" value="1"/>
</dbReference>
<dbReference type="FunFam" id="3.40.50.300:FF:000093">
    <property type="entry name" value="Fidgetin-like 1"/>
    <property type="match status" value="1"/>
</dbReference>
<keyword evidence="8" id="KW-1185">Reference proteome</keyword>
<dbReference type="GO" id="GO:0016887">
    <property type="term" value="F:ATP hydrolysis activity"/>
    <property type="evidence" value="ECO:0007669"/>
    <property type="project" value="InterPro"/>
</dbReference>
<feature type="compositionally biased region" description="Basic and acidic residues" evidence="5">
    <location>
        <begin position="140"/>
        <end position="151"/>
    </location>
</feature>
<dbReference type="VEuPathDB" id="MicrosporidiaDB:M153_3100043484"/>
<comment type="similarity">
    <text evidence="1 4">Belongs to the AAA ATPase family.</text>
</comment>
<dbReference type="Pfam" id="PF17862">
    <property type="entry name" value="AAA_lid_3"/>
    <property type="match status" value="1"/>
</dbReference>
<comment type="caution">
    <text evidence="7">The sequence shown here is derived from an EMBL/GenBank/DDBJ whole genome shotgun (WGS) entry which is preliminary data.</text>
</comment>
<dbReference type="PROSITE" id="PS00674">
    <property type="entry name" value="AAA"/>
    <property type="match status" value="1"/>
</dbReference>
<dbReference type="EMBL" id="LGUB01000006">
    <property type="protein sequence ID" value="KRH95111.1"/>
    <property type="molecule type" value="Genomic_DNA"/>
</dbReference>
<dbReference type="Pfam" id="PF00004">
    <property type="entry name" value="AAA"/>
    <property type="match status" value="1"/>
</dbReference>
<dbReference type="InterPro" id="IPR015415">
    <property type="entry name" value="Spast_Vps4_C"/>
</dbReference>
<evidence type="ECO:0000256" key="1">
    <source>
        <dbReference type="ARBA" id="ARBA00006914"/>
    </source>
</evidence>
<dbReference type="OrthoDB" id="10251136at2759"/>
<evidence type="ECO:0000259" key="6">
    <source>
        <dbReference type="SMART" id="SM00382"/>
    </source>
</evidence>
<feature type="region of interest" description="Disordered" evidence="5">
    <location>
        <begin position="113"/>
        <end position="151"/>
    </location>
</feature>
<dbReference type="GO" id="GO:0005524">
    <property type="term" value="F:ATP binding"/>
    <property type="evidence" value="ECO:0007669"/>
    <property type="project" value="UniProtKB-KW"/>
</dbReference>
<dbReference type="Gene3D" id="3.40.50.300">
    <property type="entry name" value="P-loop containing nucleotide triphosphate hydrolases"/>
    <property type="match status" value="1"/>
</dbReference>
<accession>A0A0R0M7U4</accession>
<sequence length="461" mass="52301">MDKKYYELKKRVSYPFLADPSIIGKNVNEKNETVKITEKENLYTDLIREYITGSHIDENVLLQLFQKAAIESGEEIVDLDKIETIIADAEPIEEGLFDETATEEKNTRVEMGFRSAGSMKKAPENNTSKLENTSQTNRVANKENNKENDQDAHLKARIESTIVNISEVNWADISGLERTKSLIQEIVIWPMLRPDLFTGLRSPPKGILLFGPPGTGKTMLGKCIASQIDSTFFSISASSLTSKWMGESEKTVKFLFQIAREKAPSVIFIDEIDSLLSKRAEGESEGGRKIKTEFLVQFDGILSDQPVESKDVPETELDDKEHIIKYQNKSVLVIGATNRPQEIDEAVRRRFVKRVYVPLPDQNGIKDLLKTLLSKYECTIQDSEYDMLSEKLIGYSGSDVYNLCREAVMEPLREIDISKGICELRPIKSSDIIKAMNQIRKSVSQEDLKDYEKWNNEYGSK</sequence>
<evidence type="ECO:0000256" key="5">
    <source>
        <dbReference type="SAM" id="MobiDB-lite"/>
    </source>
</evidence>
<evidence type="ECO:0000313" key="8">
    <source>
        <dbReference type="Proteomes" id="UP000051530"/>
    </source>
</evidence>
<reference evidence="7 8" key="1">
    <citation type="submission" date="2015-07" db="EMBL/GenBank/DDBJ databases">
        <title>The genome of Pseudoloma neurophilia, a relevant intracellular parasite of the zebrafish.</title>
        <authorList>
            <person name="Ndikumana S."/>
            <person name="Pelin A."/>
            <person name="Sanders J."/>
            <person name="Corradi N."/>
        </authorList>
    </citation>
    <scope>NUCLEOTIDE SEQUENCE [LARGE SCALE GENOMIC DNA]</scope>
    <source>
        <strain evidence="7 8">MK1</strain>
    </source>
</reference>
<feature type="compositionally biased region" description="Polar residues" evidence="5">
    <location>
        <begin position="124"/>
        <end position="139"/>
    </location>
</feature>
<dbReference type="SUPFAM" id="SSF52540">
    <property type="entry name" value="P-loop containing nucleoside triphosphate hydrolases"/>
    <property type="match status" value="1"/>
</dbReference>
<dbReference type="InterPro" id="IPR027417">
    <property type="entry name" value="P-loop_NTPase"/>
</dbReference>
<evidence type="ECO:0000256" key="4">
    <source>
        <dbReference type="RuleBase" id="RU003651"/>
    </source>
</evidence>
<dbReference type="SMART" id="SM00382">
    <property type="entry name" value="AAA"/>
    <property type="match status" value="1"/>
</dbReference>
<dbReference type="InterPro" id="IPR041569">
    <property type="entry name" value="AAA_lid_3"/>
</dbReference>
<evidence type="ECO:0000256" key="3">
    <source>
        <dbReference type="ARBA" id="ARBA00022840"/>
    </source>
</evidence>
<name>A0A0R0M7U4_9MICR</name>
<dbReference type="InterPro" id="IPR050304">
    <property type="entry name" value="MT-severing_AAA_ATPase"/>
</dbReference>
<gene>
    <name evidence="7" type="ORF">M153_3100043484</name>
</gene>
<evidence type="ECO:0000313" key="7">
    <source>
        <dbReference type="EMBL" id="KRH95111.1"/>
    </source>
</evidence>
<proteinExistence type="inferred from homology"/>
<dbReference type="Gene3D" id="1.10.8.60">
    <property type="match status" value="1"/>
</dbReference>